<name>A0A840DCW5_9MICO</name>
<reference evidence="1" key="1">
    <citation type="submission" date="2020-08" db="EMBL/GenBank/DDBJ databases">
        <title>Sequencing the genomes of 1000 actinobacteria strains.</title>
        <authorList>
            <person name="Klenk H.-P."/>
        </authorList>
    </citation>
    <scope>NUCLEOTIDE SEQUENCE [LARGE SCALE GENOMIC DNA]</scope>
    <source>
        <strain evidence="1">DSM 27064</strain>
    </source>
</reference>
<sequence>MTEQHAYRPVHLAVVGDKGISGTQAALQQLYPAVEFVAPAAAEVIGFNMFPAQPLEPKAEVKERIAHAAAQLQNVTTEIVAVCDSVEAVAALQQVQAGVTKLATTYGVSADWHLAITTATLQRVGFVLQGPEDAYFRGAVLSAAKFHAQNLALALVMLLRAGVPAAHLQQQLPRAGVILETSYQVAQPSVCEQYQGQQLHWFLDSGSSAAATDAVLGELAEAAPEAVWAIVAPAAVQTSVVAQASAGSGSATAQQQDAAAIRNELLRGAYYGHSCGRVIVVDPAASQATPNSGTIQQQSALLQGIAQANGKARLAEISDLTAALQMVAAQADPATTVLVSGCLAEPAAKILAGEK</sequence>
<evidence type="ECO:0000313" key="2">
    <source>
        <dbReference type="Proteomes" id="UP000571183"/>
    </source>
</evidence>
<accession>A0A840DCW5</accession>
<gene>
    <name evidence="1" type="ORF">F5897_000598</name>
</gene>
<organism evidence="1 2">
    <name type="scientific">Canibacter oris</name>
    <dbReference type="NCBI Taxonomy" id="1365628"/>
    <lineage>
        <taxon>Bacteria</taxon>
        <taxon>Bacillati</taxon>
        <taxon>Actinomycetota</taxon>
        <taxon>Actinomycetes</taxon>
        <taxon>Micrococcales</taxon>
        <taxon>Microbacteriaceae</taxon>
        <taxon>Canibacter</taxon>
    </lineage>
</organism>
<dbReference type="RefSeq" id="WP_183304414.1">
    <property type="nucleotide sequence ID" value="NZ_JACIFD010000005.1"/>
</dbReference>
<protein>
    <submittedName>
        <fullName evidence="1">Uncharacterized protein</fullName>
    </submittedName>
</protein>
<proteinExistence type="predicted"/>
<dbReference type="EMBL" id="JACIFD010000005">
    <property type="protein sequence ID" value="MBB4071301.1"/>
    <property type="molecule type" value="Genomic_DNA"/>
</dbReference>
<dbReference type="AlphaFoldDB" id="A0A840DCW5"/>
<dbReference type="Proteomes" id="UP000571183">
    <property type="component" value="Unassembled WGS sequence"/>
</dbReference>
<comment type="caution">
    <text evidence="1">The sequence shown here is derived from an EMBL/GenBank/DDBJ whole genome shotgun (WGS) entry which is preliminary data.</text>
</comment>
<evidence type="ECO:0000313" key="1">
    <source>
        <dbReference type="EMBL" id="MBB4071301.1"/>
    </source>
</evidence>
<keyword evidence="2" id="KW-1185">Reference proteome</keyword>